<protein>
    <recommendedName>
        <fullName evidence="5">Dual-action ribosomal maturation protein DarP</fullName>
    </recommendedName>
    <alternativeName>
        <fullName evidence="5">Large ribosomal subunit assembly factor DarP</fullName>
    </alternativeName>
</protein>
<dbReference type="EMBL" id="QPGB01000007">
    <property type="protein sequence ID" value="RCS56499.1"/>
    <property type="molecule type" value="Genomic_DNA"/>
</dbReference>
<dbReference type="CDD" id="cd16331">
    <property type="entry name" value="YjgA-like"/>
    <property type="match status" value="1"/>
</dbReference>
<dbReference type="Pfam" id="PF04751">
    <property type="entry name" value="DarP"/>
    <property type="match status" value="1"/>
</dbReference>
<dbReference type="PANTHER" id="PTHR38101">
    <property type="entry name" value="UPF0307 PROTEIN YJGA"/>
    <property type="match status" value="1"/>
</dbReference>
<proteinExistence type="inferred from homology"/>
<dbReference type="InterPro" id="IPR006839">
    <property type="entry name" value="DarP"/>
</dbReference>
<accession>A0A368L0A2</accession>
<name>A0A368L0A2_9BURK</name>
<dbReference type="PANTHER" id="PTHR38101:SF1">
    <property type="entry name" value="UPF0307 PROTEIN YJGA"/>
    <property type="match status" value="1"/>
</dbReference>
<keyword evidence="3 5" id="KW-0699">rRNA-binding</keyword>
<comment type="function">
    <text evidence="5">Member of a network of 50S ribosomal subunit biogenesis factors which assembles along the 30S-50S interface, preventing incorrect 23S rRNA structures from forming. Promotes peptidyl transferase center (PTC) maturation.</text>
</comment>
<evidence type="ECO:0000256" key="5">
    <source>
        <dbReference type="HAMAP-Rule" id="MF_00765"/>
    </source>
</evidence>
<dbReference type="HAMAP" id="MF_00765">
    <property type="entry name" value="DarP"/>
    <property type="match status" value="1"/>
</dbReference>
<gene>
    <name evidence="5" type="primary">darP</name>
    <name evidence="7" type="ORF">DU000_12305</name>
</gene>
<evidence type="ECO:0000256" key="4">
    <source>
        <dbReference type="ARBA" id="ARBA00022884"/>
    </source>
</evidence>
<evidence type="ECO:0000256" key="1">
    <source>
        <dbReference type="ARBA" id="ARBA00022490"/>
    </source>
</evidence>
<comment type="similarity">
    <text evidence="5">Belongs to the DarP family.</text>
</comment>
<dbReference type="OrthoDB" id="5293604at2"/>
<keyword evidence="8" id="KW-1185">Reference proteome</keyword>
<evidence type="ECO:0000313" key="8">
    <source>
        <dbReference type="Proteomes" id="UP000252357"/>
    </source>
</evidence>
<feature type="region of interest" description="Disordered" evidence="6">
    <location>
        <begin position="1"/>
        <end position="26"/>
    </location>
</feature>
<feature type="compositionally biased region" description="Basic and acidic residues" evidence="6">
    <location>
        <begin position="7"/>
        <end position="19"/>
    </location>
</feature>
<comment type="subcellular location">
    <subcellularLocation>
        <location evidence="5">Cytoplasm</location>
    </subcellularLocation>
    <text evidence="5">Associates with late stage pre-50S ribosomal subunits.</text>
</comment>
<dbReference type="PIRSF" id="PIRSF016183">
    <property type="entry name" value="UCP016183"/>
    <property type="match status" value="1"/>
</dbReference>
<dbReference type="Proteomes" id="UP000252357">
    <property type="component" value="Unassembled WGS sequence"/>
</dbReference>
<reference evidence="7 8" key="1">
    <citation type="journal article" date="2018" name="Int. J. Syst. Evol. Microbiol.">
        <title>Parvibium lacunae gen. nov., sp. nov., a new member of the family Alcaligenaceae isolated from a freshwater pond.</title>
        <authorList>
            <person name="Chen W.M."/>
            <person name="Xie P.B."/>
            <person name="Hsu M.Y."/>
            <person name="Sheu S.Y."/>
        </authorList>
    </citation>
    <scope>NUCLEOTIDE SEQUENCE [LARGE SCALE GENOMIC DNA]</scope>
    <source>
        <strain evidence="7 8">KMB9</strain>
    </source>
</reference>
<sequence>MSTLYEKGLDPDAIDDRPSKTRRKKEMHALQDLGEQLVDLSKDRLRQVPLDEGLRGAIELAQRITTHEGKRRQLQYIGKLMRNTDTSAIKTLLDLWSGESKAATAQLHLLERWRERLIENDEVLTEFAAAYPQAQAEIQTLRTCIRNARKEKEMNKPPKAYRELFQLLKQWL</sequence>
<dbReference type="RefSeq" id="WP_114403708.1">
    <property type="nucleotide sequence ID" value="NZ_QPGB01000007.1"/>
</dbReference>
<dbReference type="Gene3D" id="1.10.60.30">
    <property type="entry name" value="PSPTO4464-like domains"/>
    <property type="match status" value="2"/>
</dbReference>
<dbReference type="GO" id="GO:0043022">
    <property type="term" value="F:ribosome binding"/>
    <property type="evidence" value="ECO:0007669"/>
    <property type="project" value="UniProtKB-UniRule"/>
</dbReference>
<dbReference type="GO" id="GO:0019843">
    <property type="term" value="F:rRNA binding"/>
    <property type="evidence" value="ECO:0007669"/>
    <property type="project" value="UniProtKB-UniRule"/>
</dbReference>
<dbReference type="GO" id="GO:0005829">
    <property type="term" value="C:cytosol"/>
    <property type="evidence" value="ECO:0007669"/>
    <property type="project" value="TreeGrafter"/>
</dbReference>
<evidence type="ECO:0000256" key="6">
    <source>
        <dbReference type="SAM" id="MobiDB-lite"/>
    </source>
</evidence>
<evidence type="ECO:0000256" key="3">
    <source>
        <dbReference type="ARBA" id="ARBA00022730"/>
    </source>
</evidence>
<keyword evidence="1 5" id="KW-0963">Cytoplasm</keyword>
<dbReference type="GO" id="GO:1902626">
    <property type="term" value="P:assembly of large subunit precursor of preribosome"/>
    <property type="evidence" value="ECO:0007669"/>
    <property type="project" value="UniProtKB-UniRule"/>
</dbReference>
<keyword evidence="4 5" id="KW-0694">RNA-binding</keyword>
<evidence type="ECO:0000256" key="2">
    <source>
        <dbReference type="ARBA" id="ARBA00022517"/>
    </source>
</evidence>
<dbReference type="InterPro" id="IPR023153">
    <property type="entry name" value="DarP_sf"/>
</dbReference>
<evidence type="ECO:0000313" key="7">
    <source>
        <dbReference type="EMBL" id="RCS56499.1"/>
    </source>
</evidence>
<dbReference type="NCBIfam" id="NF003593">
    <property type="entry name" value="PRK05255.1-1"/>
    <property type="match status" value="1"/>
</dbReference>
<organism evidence="7 8">
    <name type="scientific">Parvibium lacunae</name>
    <dbReference type="NCBI Taxonomy" id="1888893"/>
    <lineage>
        <taxon>Bacteria</taxon>
        <taxon>Pseudomonadati</taxon>
        <taxon>Pseudomonadota</taxon>
        <taxon>Betaproteobacteria</taxon>
        <taxon>Burkholderiales</taxon>
        <taxon>Alcaligenaceae</taxon>
        <taxon>Parvibium</taxon>
    </lineage>
</organism>
<dbReference type="AlphaFoldDB" id="A0A368L0A2"/>
<keyword evidence="2 5" id="KW-0690">Ribosome biogenesis</keyword>
<comment type="caution">
    <text evidence="7">The sequence shown here is derived from an EMBL/GenBank/DDBJ whole genome shotgun (WGS) entry which is preliminary data.</text>
</comment>
<dbReference type="SUPFAM" id="SSF158710">
    <property type="entry name" value="PSPTO4464-like"/>
    <property type="match status" value="1"/>
</dbReference>